<feature type="transmembrane region" description="Helical" evidence="2">
    <location>
        <begin position="72"/>
        <end position="94"/>
    </location>
</feature>
<evidence type="ECO:0000313" key="4">
    <source>
        <dbReference type="Proteomes" id="UP000824265"/>
    </source>
</evidence>
<reference evidence="3" key="1">
    <citation type="journal article" date="2021" name="PeerJ">
        <title>Extensive microbial diversity within the chicken gut microbiome revealed by metagenomics and culture.</title>
        <authorList>
            <person name="Gilroy R."/>
            <person name="Ravi A."/>
            <person name="Getino M."/>
            <person name="Pursley I."/>
            <person name="Horton D.L."/>
            <person name="Alikhan N.F."/>
            <person name="Baker D."/>
            <person name="Gharbi K."/>
            <person name="Hall N."/>
            <person name="Watson M."/>
            <person name="Adriaenssens E.M."/>
            <person name="Foster-Nyarko E."/>
            <person name="Jarju S."/>
            <person name="Secka A."/>
            <person name="Antonio M."/>
            <person name="Oren A."/>
            <person name="Chaudhuri R.R."/>
            <person name="La Ragione R."/>
            <person name="Hildebrand F."/>
            <person name="Pallen M.J."/>
        </authorList>
    </citation>
    <scope>NUCLEOTIDE SEQUENCE</scope>
    <source>
        <strain evidence="3">CHK195-6426</strain>
    </source>
</reference>
<keyword evidence="2" id="KW-1133">Transmembrane helix</keyword>
<protein>
    <submittedName>
        <fullName evidence="3">SGNH/GDSL hydrolase family protein</fullName>
    </submittedName>
</protein>
<keyword evidence="2" id="KW-0812">Transmembrane</keyword>
<accession>A0A9D1R7F6</accession>
<dbReference type="RefSeq" id="WP_318703030.1">
    <property type="nucleotide sequence ID" value="NZ_CALWMU010000004.1"/>
</dbReference>
<feature type="compositionally biased region" description="Acidic residues" evidence="1">
    <location>
        <begin position="20"/>
        <end position="52"/>
    </location>
</feature>
<evidence type="ECO:0000313" key="3">
    <source>
        <dbReference type="EMBL" id="HIW82442.1"/>
    </source>
</evidence>
<dbReference type="SUPFAM" id="SSF52266">
    <property type="entry name" value="SGNH hydrolase"/>
    <property type="match status" value="1"/>
</dbReference>
<sequence length="385" mass="43668">MKQNKENREQVHTASISDNDIPDIEIIDLEKEDSSEEPYDSEPSEELEEAYDDDEFFEEPLKKKRFPINMHLILIFTVIVFFGGILFKFFNWGVEVDLEEIFKDGPGTYEDTLDEILPLVGGTEEGPVDDGVTTIVAFGNAPFADDRDSQDSLAAMIEELTGAVVYNCSVSGSYLAALSPQIDSQNYPMDAFNFYWLCTLATGGPIDYFYEEAKEVMGEDYPPEGDEVYNTLKTLDFNTVDVVVIMYDASDYLAGHEMYSDQNSTDIQQFTGNMEAGIELLQSTYPNIRIIVMSPTYAFAINEEGEYVSSDIQRYGQDVLSTYVIRQYASCATRSVSFVDNLYGTITEDNAEEYLIDNLHLNVEGRRRVAERFEYALNYYNREGS</sequence>
<evidence type="ECO:0000256" key="2">
    <source>
        <dbReference type="SAM" id="Phobius"/>
    </source>
</evidence>
<organism evidence="3 4">
    <name type="scientific">Candidatus Acetatifactor stercoripullorum</name>
    <dbReference type="NCBI Taxonomy" id="2838414"/>
    <lineage>
        <taxon>Bacteria</taxon>
        <taxon>Bacillati</taxon>
        <taxon>Bacillota</taxon>
        <taxon>Clostridia</taxon>
        <taxon>Lachnospirales</taxon>
        <taxon>Lachnospiraceae</taxon>
        <taxon>Acetatifactor</taxon>
    </lineage>
</organism>
<proteinExistence type="predicted"/>
<dbReference type="EMBL" id="DXGH01000072">
    <property type="protein sequence ID" value="HIW82442.1"/>
    <property type="molecule type" value="Genomic_DNA"/>
</dbReference>
<comment type="caution">
    <text evidence="3">The sequence shown here is derived from an EMBL/GenBank/DDBJ whole genome shotgun (WGS) entry which is preliminary data.</text>
</comment>
<evidence type="ECO:0000256" key="1">
    <source>
        <dbReference type="SAM" id="MobiDB-lite"/>
    </source>
</evidence>
<dbReference type="CDD" id="cd00229">
    <property type="entry name" value="SGNH_hydrolase"/>
    <property type="match status" value="1"/>
</dbReference>
<dbReference type="AlphaFoldDB" id="A0A9D1R7F6"/>
<dbReference type="Proteomes" id="UP000824265">
    <property type="component" value="Unassembled WGS sequence"/>
</dbReference>
<dbReference type="InterPro" id="IPR036514">
    <property type="entry name" value="SGNH_hydro_sf"/>
</dbReference>
<feature type="compositionally biased region" description="Basic and acidic residues" evidence="1">
    <location>
        <begin position="1"/>
        <end position="11"/>
    </location>
</feature>
<name>A0A9D1R7F6_9FIRM</name>
<dbReference type="GO" id="GO:0016787">
    <property type="term" value="F:hydrolase activity"/>
    <property type="evidence" value="ECO:0007669"/>
    <property type="project" value="UniProtKB-KW"/>
</dbReference>
<gene>
    <name evidence="3" type="ORF">H9742_13150</name>
</gene>
<keyword evidence="2" id="KW-0472">Membrane</keyword>
<reference evidence="3" key="2">
    <citation type="submission" date="2021-04" db="EMBL/GenBank/DDBJ databases">
        <authorList>
            <person name="Gilroy R."/>
        </authorList>
    </citation>
    <scope>NUCLEOTIDE SEQUENCE</scope>
    <source>
        <strain evidence="3">CHK195-6426</strain>
    </source>
</reference>
<keyword evidence="3" id="KW-0378">Hydrolase</keyword>
<dbReference type="Gene3D" id="3.40.50.1110">
    <property type="entry name" value="SGNH hydrolase"/>
    <property type="match status" value="1"/>
</dbReference>
<feature type="region of interest" description="Disordered" evidence="1">
    <location>
        <begin position="1"/>
        <end position="52"/>
    </location>
</feature>